<sequence>MLNRAVFLVLCATFSVHAQLRAQLRAQPRVQPRTQRSEQNVTLVIKKDFYQVFQDLTVFLGHLNETIGNQSSNKISQDQLNNLTALRDQYSKDIIETADRHKILRAVVKQFVENYGETRMKEVKELTSNHNFTSTASTKFIKDLHFSRRNEIEMMLDNVKLIEKENNSELYGILAKYREKFEVIMGVKPHEPVPTNHKLRSGITIPKKLQDLKKKISNS</sequence>
<keyword evidence="2" id="KW-1185">Reference proteome</keyword>
<evidence type="ECO:0000313" key="2">
    <source>
        <dbReference type="Proteomes" id="UP001239111"/>
    </source>
</evidence>
<organism evidence="1 2">
    <name type="scientific">Eretmocerus hayati</name>
    <dbReference type="NCBI Taxonomy" id="131215"/>
    <lineage>
        <taxon>Eukaryota</taxon>
        <taxon>Metazoa</taxon>
        <taxon>Ecdysozoa</taxon>
        <taxon>Arthropoda</taxon>
        <taxon>Hexapoda</taxon>
        <taxon>Insecta</taxon>
        <taxon>Pterygota</taxon>
        <taxon>Neoptera</taxon>
        <taxon>Endopterygota</taxon>
        <taxon>Hymenoptera</taxon>
        <taxon>Apocrita</taxon>
        <taxon>Proctotrupomorpha</taxon>
        <taxon>Chalcidoidea</taxon>
        <taxon>Aphelinidae</taxon>
        <taxon>Aphelininae</taxon>
        <taxon>Eretmocerus</taxon>
    </lineage>
</organism>
<gene>
    <name evidence="1" type="ORF">QAD02_009916</name>
</gene>
<evidence type="ECO:0000313" key="1">
    <source>
        <dbReference type="EMBL" id="KAJ8668253.1"/>
    </source>
</evidence>
<comment type="caution">
    <text evidence="1">The sequence shown here is derived from an EMBL/GenBank/DDBJ whole genome shotgun (WGS) entry which is preliminary data.</text>
</comment>
<reference evidence="1" key="1">
    <citation type="submission" date="2023-04" db="EMBL/GenBank/DDBJ databases">
        <title>A chromosome-level genome assembly of the parasitoid wasp Eretmocerus hayati.</title>
        <authorList>
            <person name="Zhong Y."/>
            <person name="Liu S."/>
            <person name="Liu Y."/>
        </authorList>
    </citation>
    <scope>NUCLEOTIDE SEQUENCE</scope>
    <source>
        <strain evidence="1">ZJU_SS_LIU_2023</strain>
    </source>
</reference>
<dbReference type="Proteomes" id="UP001239111">
    <property type="component" value="Chromosome 4"/>
</dbReference>
<dbReference type="EMBL" id="CM056744">
    <property type="protein sequence ID" value="KAJ8668253.1"/>
    <property type="molecule type" value="Genomic_DNA"/>
</dbReference>
<proteinExistence type="predicted"/>
<name>A0ACC2NBW8_9HYME</name>
<accession>A0ACC2NBW8</accession>
<protein>
    <submittedName>
        <fullName evidence="1">Uncharacterized protein</fullName>
    </submittedName>
</protein>